<evidence type="ECO:0000256" key="6">
    <source>
        <dbReference type="SAM" id="MobiDB-lite"/>
    </source>
</evidence>
<reference evidence="10" key="2">
    <citation type="submission" date="2015-01" db="EMBL/GenBank/DDBJ databases">
        <title>Evolutionary Origins and Diversification of the Mycorrhizal Mutualists.</title>
        <authorList>
            <consortium name="DOE Joint Genome Institute"/>
            <consortium name="Mycorrhizal Genomics Consortium"/>
            <person name="Kohler A."/>
            <person name="Kuo A."/>
            <person name="Nagy L.G."/>
            <person name="Floudas D."/>
            <person name="Copeland A."/>
            <person name="Barry K.W."/>
            <person name="Cichocki N."/>
            <person name="Veneault-Fourrey C."/>
            <person name="LaButti K."/>
            <person name="Lindquist E.A."/>
            <person name="Lipzen A."/>
            <person name="Lundell T."/>
            <person name="Morin E."/>
            <person name="Murat C."/>
            <person name="Riley R."/>
            <person name="Ohm R."/>
            <person name="Sun H."/>
            <person name="Tunlid A."/>
            <person name="Henrissat B."/>
            <person name="Grigoriev I.V."/>
            <person name="Hibbett D.S."/>
            <person name="Martin F."/>
        </authorList>
    </citation>
    <scope>NUCLEOTIDE SEQUENCE [LARGE SCALE GENOMIC DNA]</scope>
    <source>
        <strain evidence="10">MAFF 305830</strain>
    </source>
</reference>
<dbReference type="Proteomes" id="UP000054097">
    <property type="component" value="Unassembled WGS sequence"/>
</dbReference>
<keyword evidence="10" id="KW-1185">Reference proteome</keyword>
<organism evidence="9 10">
    <name type="scientific">Serendipita vermifera MAFF 305830</name>
    <dbReference type="NCBI Taxonomy" id="933852"/>
    <lineage>
        <taxon>Eukaryota</taxon>
        <taxon>Fungi</taxon>
        <taxon>Dikarya</taxon>
        <taxon>Basidiomycota</taxon>
        <taxon>Agaricomycotina</taxon>
        <taxon>Agaricomycetes</taxon>
        <taxon>Sebacinales</taxon>
        <taxon>Serendipitaceae</taxon>
        <taxon>Serendipita</taxon>
    </lineage>
</organism>
<sequence>MPRIVKYALLATVVGMVALMNAPLAVVAHHDNEAEHAVAPSQGVLKDGASGVTPVDLPPTPTAKAPPAKSNTMSNQAPEDLKIEVVSLPSNAASLPKAATGQQISVHYTGTLFATGAQFDSSHVGKANPKPFKLTLGVGQVIKGWDEGIQGMVVGEKRKLTIPPGKAYGSRGFSNLIPPYSTLVFDVELLGIEGSGRQEL</sequence>
<feature type="region of interest" description="Disordered" evidence="6">
    <location>
        <begin position="44"/>
        <end position="75"/>
    </location>
</feature>
<dbReference type="FunFam" id="3.10.50.40:FF:000006">
    <property type="entry name" value="Peptidyl-prolyl cis-trans isomerase"/>
    <property type="match status" value="1"/>
</dbReference>
<evidence type="ECO:0000256" key="1">
    <source>
        <dbReference type="ARBA" id="ARBA00000971"/>
    </source>
</evidence>
<dbReference type="SUPFAM" id="SSF54534">
    <property type="entry name" value="FKBP-like"/>
    <property type="match status" value="1"/>
</dbReference>
<feature type="domain" description="PPIase FKBP-type" evidence="8">
    <location>
        <begin position="101"/>
        <end position="193"/>
    </location>
</feature>
<dbReference type="GO" id="GO:0003755">
    <property type="term" value="F:peptidyl-prolyl cis-trans isomerase activity"/>
    <property type="evidence" value="ECO:0007669"/>
    <property type="project" value="UniProtKB-KW"/>
</dbReference>
<name>A0A0C3APF6_SERVB</name>
<evidence type="ECO:0000256" key="7">
    <source>
        <dbReference type="SAM" id="SignalP"/>
    </source>
</evidence>
<keyword evidence="3 5" id="KW-0697">Rotamase</keyword>
<dbReference type="InterPro" id="IPR001179">
    <property type="entry name" value="PPIase_FKBP_dom"/>
</dbReference>
<feature type="signal peptide" evidence="7">
    <location>
        <begin position="1"/>
        <end position="28"/>
    </location>
</feature>
<dbReference type="STRING" id="933852.A0A0C3APF6"/>
<dbReference type="Gene3D" id="3.10.50.40">
    <property type="match status" value="1"/>
</dbReference>
<evidence type="ECO:0000313" key="10">
    <source>
        <dbReference type="Proteomes" id="UP000054097"/>
    </source>
</evidence>
<keyword evidence="4 5" id="KW-0413">Isomerase</keyword>
<dbReference type="Pfam" id="PF00254">
    <property type="entry name" value="FKBP_C"/>
    <property type="match status" value="1"/>
</dbReference>
<evidence type="ECO:0000259" key="8">
    <source>
        <dbReference type="PROSITE" id="PS50059"/>
    </source>
</evidence>
<dbReference type="InterPro" id="IPR046357">
    <property type="entry name" value="PPIase_dom_sf"/>
</dbReference>
<protein>
    <recommendedName>
        <fullName evidence="2 5">peptidylprolyl isomerase</fullName>
        <ecNumber evidence="2 5">5.2.1.8</ecNumber>
    </recommendedName>
</protein>
<evidence type="ECO:0000313" key="9">
    <source>
        <dbReference type="EMBL" id="KIM21096.1"/>
    </source>
</evidence>
<evidence type="ECO:0000256" key="3">
    <source>
        <dbReference type="ARBA" id="ARBA00023110"/>
    </source>
</evidence>
<proteinExistence type="predicted"/>
<dbReference type="EC" id="5.2.1.8" evidence="2 5"/>
<evidence type="ECO:0000256" key="2">
    <source>
        <dbReference type="ARBA" id="ARBA00013194"/>
    </source>
</evidence>
<evidence type="ECO:0000256" key="4">
    <source>
        <dbReference type="ARBA" id="ARBA00023235"/>
    </source>
</evidence>
<dbReference type="InterPro" id="IPR044609">
    <property type="entry name" value="FKBP2/11"/>
</dbReference>
<dbReference type="HOGENOM" id="CLU_1366985_0_0_1"/>
<gene>
    <name evidence="9" type="ORF">M408DRAFT_333650</name>
</gene>
<dbReference type="PANTHER" id="PTHR45779:SF7">
    <property type="entry name" value="PEPTIDYLPROLYL ISOMERASE"/>
    <property type="match status" value="1"/>
</dbReference>
<dbReference type="EMBL" id="KN824393">
    <property type="protein sequence ID" value="KIM21096.1"/>
    <property type="molecule type" value="Genomic_DNA"/>
</dbReference>
<dbReference type="PANTHER" id="PTHR45779">
    <property type="entry name" value="PEPTIDYLPROLYL ISOMERASE"/>
    <property type="match status" value="1"/>
</dbReference>
<dbReference type="AlphaFoldDB" id="A0A0C3APF6"/>
<feature type="chain" id="PRO_5005425573" description="peptidylprolyl isomerase" evidence="7">
    <location>
        <begin position="29"/>
        <end position="200"/>
    </location>
</feature>
<keyword evidence="7" id="KW-0732">Signal</keyword>
<reference evidence="9 10" key="1">
    <citation type="submission" date="2014-04" db="EMBL/GenBank/DDBJ databases">
        <authorList>
            <consortium name="DOE Joint Genome Institute"/>
            <person name="Kuo A."/>
            <person name="Zuccaro A."/>
            <person name="Kohler A."/>
            <person name="Nagy L.G."/>
            <person name="Floudas D."/>
            <person name="Copeland A."/>
            <person name="Barry K.W."/>
            <person name="Cichocki N."/>
            <person name="Veneault-Fourrey C."/>
            <person name="LaButti K."/>
            <person name="Lindquist E.A."/>
            <person name="Lipzen A."/>
            <person name="Lundell T."/>
            <person name="Morin E."/>
            <person name="Murat C."/>
            <person name="Sun H."/>
            <person name="Tunlid A."/>
            <person name="Henrissat B."/>
            <person name="Grigoriev I.V."/>
            <person name="Hibbett D.S."/>
            <person name="Martin F."/>
            <person name="Nordberg H.P."/>
            <person name="Cantor M.N."/>
            <person name="Hua S.X."/>
        </authorList>
    </citation>
    <scope>NUCLEOTIDE SEQUENCE [LARGE SCALE GENOMIC DNA]</scope>
    <source>
        <strain evidence="9 10">MAFF 305830</strain>
    </source>
</reference>
<dbReference type="PROSITE" id="PS50059">
    <property type="entry name" value="FKBP_PPIASE"/>
    <property type="match status" value="1"/>
</dbReference>
<accession>A0A0C3APF6</accession>
<dbReference type="OrthoDB" id="1902587at2759"/>
<comment type="catalytic activity">
    <reaction evidence="1 5">
        <text>[protein]-peptidylproline (omega=180) = [protein]-peptidylproline (omega=0)</text>
        <dbReference type="Rhea" id="RHEA:16237"/>
        <dbReference type="Rhea" id="RHEA-COMP:10747"/>
        <dbReference type="Rhea" id="RHEA-COMP:10748"/>
        <dbReference type="ChEBI" id="CHEBI:83833"/>
        <dbReference type="ChEBI" id="CHEBI:83834"/>
        <dbReference type="EC" id="5.2.1.8"/>
    </reaction>
</comment>
<evidence type="ECO:0000256" key="5">
    <source>
        <dbReference type="PROSITE-ProRule" id="PRU00277"/>
    </source>
</evidence>